<reference evidence="3" key="1">
    <citation type="submission" date="2023-01" db="EMBL/GenBank/DDBJ databases">
        <title>Draft genome sequence of Nocardiopsis sp. LSu2-4 isolated from halophytes.</title>
        <authorList>
            <person name="Duangmal K."/>
            <person name="Chantavorakit T."/>
        </authorList>
    </citation>
    <scope>NUCLEOTIDE SEQUENCE</scope>
    <source>
        <strain evidence="3">LSu2-4</strain>
    </source>
</reference>
<feature type="transmembrane region" description="Helical" evidence="2">
    <location>
        <begin position="99"/>
        <end position="117"/>
    </location>
</feature>
<sequence>MEDPDAPAEEPCGPFDYGCMAEEAFHGWVLSLVTSLIGMKLVDTAVGMLSTPIPAGGIEEGWQVSLAVTNTAYVLVVTIAGVLVMTNPTVQASTSLKEVLPRLVLGFVGANASWFLCRMMAEFTNAVVAALLGDAASPEGVANAFARLVTDPASELLVVVLLFLVAGLLQLFFLLAALIRVMLWMLLCAVAPIALAFHALPQTEAMARLWWRAVAAVLVIPVAQALVLRIAVAVFLSREQMLGAVDFREAAGSVVDVFLLISCLYVLVRVPFWAFKRVFNYQASPVVRVAKFAVSMLVLRSIGKAVAAGRAAKTAKTAAPQAARHSAAAASQQKPATGKPRWHQPELPLDLPKPKPTQSPLPGIDHDIGADQQRRSGKRSRWYQSPLPDDGQQTARRRWRQDPVPGMPRARWRQGPIPGMARPRRSKQEPLFETTAEMRRPPRRPPPAGPSGSSSQTSSQAPPPPREPPKPYSRDPRKRPVRSRPRRGRPRRPRREEE</sequence>
<keyword evidence="2" id="KW-1133">Transmembrane helix</keyword>
<dbReference type="RefSeq" id="WP_270679816.1">
    <property type="nucleotide sequence ID" value="NZ_JAQFWP010000048.1"/>
</dbReference>
<gene>
    <name evidence="3" type="ORF">O4U47_21955</name>
</gene>
<feature type="transmembrane region" description="Helical" evidence="2">
    <location>
        <begin position="64"/>
        <end position="87"/>
    </location>
</feature>
<organism evidence="3 4">
    <name type="scientific">Nocardiopsis suaedae</name>
    <dbReference type="NCBI Taxonomy" id="3018444"/>
    <lineage>
        <taxon>Bacteria</taxon>
        <taxon>Bacillati</taxon>
        <taxon>Actinomycetota</taxon>
        <taxon>Actinomycetes</taxon>
        <taxon>Streptosporangiales</taxon>
        <taxon>Nocardiopsidaceae</taxon>
        <taxon>Nocardiopsis</taxon>
    </lineage>
</organism>
<evidence type="ECO:0000313" key="3">
    <source>
        <dbReference type="EMBL" id="MDA2807186.1"/>
    </source>
</evidence>
<dbReference type="Pfam" id="PF19590">
    <property type="entry name" value="TrbL_3"/>
    <property type="match status" value="1"/>
</dbReference>
<comment type="caution">
    <text evidence="3">The sequence shown here is derived from an EMBL/GenBank/DDBJ whole genome shotgun (WGS) entry which is preliminary data.</text>
</comment>
<proteinExistence type="predicted"/>
<keyword evidence="2" id="KW-0472">Membrane</keyword>
<feature type="compositionally biased region" description="Basic residues" evidence="1">
    <location>
        <begin position="476"/>
        <end position="498"/>
    </location>
</feature>
<evidence type="ECO:0000256" key="2">
    <source>
        <dbReference type="SAM" id="Phobius"/>
    </source>
</evidence>
<protein>
    <recommendedName>
        <fullName evidence="5">Conjugal transfer protein TrbL</fullName>
    </recommendedName>
</protein>
<feature type="region of interest" description="Disordered" evidence="1">
    <location>
        <begin position="317"/>
        <end position="498"/>
    </location>
</feature>
<evidence type="ECO:0000313" key="4">
    <source>
        <dbReference type="Proteomes" id="UP001165685"/>
    </source>
</evidence>
<feature type="compositionally biased region" description="Basic and acidic residues" evidence="1">
    <location>
        <begin position="426"/>
        <end position="440"/>
    </location>
</feature>
<keyword evidence="2" id="KW-0812">Transmembrane</keyword>
<feature type="compositionally biased region" description="Basic and acidic residues" evidence="1">
    <location>
        <begin position="364"/>
        <end position="374"/>
    </location>
</feature>
<feature type="transmembrane region" description="Helical" evidence="2">
    <location>
        <begin position="25"/>
        <end position="43"/>
    </location>
</feature>
<evidence type="ECO:0008006" key="5">
    <source>
        <dbReference type="Google" id="ProtNLM"/>
    </source>
</evidence>
<feature type="transmembrane region" description="Helical" evidence="2">
    <location>
        <begin position="181"/>
        <end position="201"/>
    </location>
</feature>
<feature type="transmembrane region" description="Helical" evidence="2">
    <location>
        <begin position="156"/>
        <end position="175"/>
    </location>
</feature>
<feature type="transmembrane region" description="Helical" evidence="2">
    <location>
        <begin position="213"/>
        <end position="237"/>
    </location>
</feature>
<name>A0ABT4TS16_9ACTN</name>
<dbReference type="Proteomes" id="UP001165685">
    <property type="component" value="Unassembled WGS sequence"/>
</dbReference>
<dbReference type="EMBL" id="JAQFWP010000048">
    <property type="protein sequence ID" value="MDA2807186.1"/>
    <property type="molecule type" value="Genomic_DNA"/>
</dbReference>
<evidence type="ECO:0000256" key="1">
    <source>
        <dbReference type="SAM" id="MobiDB-lite"/>
    </source>
</evidence>
<keyword evidence="4" id="KW-1185">Reference proteome</keyword>
<feature type="compositionally biased region" description="Low complexity" evidence="1">
    <location>
        <begin position="317"/>
        <end position="333"/>
    </location>
</feature>
<feature type="transmembrane region" description="Helical" evidence="2">
    <location>
        <begin position="257"/>
        <end position="275"/>
    </location>
</feature>
<feature type="compositionally biased region" description="Low complexity" evidence="1">
    <location>
        <begin position="450"/>
        <end position="460"/>
    </location>
</feature>
<dbReference type="InterPro" id="IPR045782">
    <property type="entry name" value="TrbL_3"/>
</dbReference>
<accession>A0ABT4TS16</accession>